<dbReference type="AlphaFoldDB" id="A0AAV7YXJ2"/>
<dbReference type="InterPro" id="IPR047843">
    <property type="entry name" value="WLS-like_TM"/>
</dbReference>
<dbReference type="PANTHER" id="PTHR31918">
    <property type="entry name" value="TRANSMEMBRANE PROTEIN 181"/>
    <property type="match status" value="1"/>
</dbReference>
<gene>
    <name evidence="8" type="ORF">M0812_22468</name>
</gene>
<feature type="compositionally biased region" description="Acidic residues" evidence="5">
    <location>
        <begin position="525"/>
        <end position="535"/>
    </location>
</feature>
<proteinExistence type="predicted"/>
<evidence type="ECO:0000259" key="7">
    <source>
        <dbReference type="Pfam" id="PF06664"/>
    </source>
</evidence>
<comment type="caution">
    <text evidence="8">The sequence shown here is derived from an EMBL/GenBank/DDBJ whole genome shotgun (WGS) entry which is preliminary data.</text>
</comment>
<dbReference type="Proteomes" id="UP001146793">
    <property type="component" value="Unassembled WGS sequence"/>
</dbReference>
<feature type="region of interest" description="Disordered" evidence="5">
    <location>
        <begin position="579"/>
        <end position="614"/>
    </location>
</feature>
<name>A0AAV7YXJ2_9EUKA</name>
<evidence type="ECO:0000256" key="5">
    <source>
        <dbReference type="SAM" id="MobiDB-lite"/>
    </source>
</evidence>
<dbReference type="PANTHER" id="PTHR31918:SF1">
    <property type="entry name" value="TRANSMEMBRANE PROTEIN 181"/>
    <property type="match status" value="1"/>
</dbReference>
<feature type="transmembrane region" description="Helical" evidence="6">
    <location>
        <begin position="311"/>
        <end position="329"/>
    </location>
</feature>
<feature type="transmembrane region" description="Helical" evidence="6">
    <location>
        <begin position="419"/>
        <end position="438"/>
    </location>
</feature>
<comment type="subcellular location">
    <subcellularLocation>
        <location evidence="1">Membrane</location>
        <topology evidence="1">Multi-pass membrane protein</topology>
    </subcellularLocation>
</comment>
<evidence type="ECO:0000313" key="9">
    <source>
        <dbReference type="Proteomes" id="UP001146793"/>
    </source>
</evidence>
<organism evidence="8 9">
    <name type="scientific">Anaeramoeba flamelloides</name>
    <dbReference type="NCBI Taxonomy" id="1746091"/>
    <lineage>
        <taxon>Eukaryota</taxon>
        <taxon>Metamonada</taxon>
        <taxon>Anaeramoebidae</taxon>
        <taxon>Anaeramoeba</taxon>
    </lineage>
</organism>
<feature type="transmembrane region" description="Helical" evidence="6">
    <location>
        <begin position="270"/>
        <end position="290"/>
    </location>
</feature>
<feature type="region of interest" description="Disordered" evidence="5">
    <location>
        <begin position="634"/>
        <end position="683"/>
    </location>
</feature>
<feature type="transmembrane region" description="Helical" evidence="6">
    <location>
        <begin position="39"/>
        <end position="60"/>
    </location>
</feature>
<dbReference type="Pfam" id="PF06664">
    <property type="entry name" value="WLS-like_TM"/>
    <property type="match status" value="1"/>
</dbReference>
<evidence type="ECO:0000256" key="3">
    <source>
        <dbReference type="ARBA" id="ARBA00022989"/>
    </source>
</evidence>
<feature type="domain" description="Wntless-like transmembrane" evidence="7">
    <location>
        <begin position="198"/>
        <end position="439"/>
    </location>
</feature>
<feature type="region of interest" description="Disordered" evidence="5">
    <location>
        <begin position="499"/>
        <end position="567"/>
    </location>
</feature>
<keyword evidence="2 6" id="KW-0812">Transmembrane</keyword>
<accession>A0AAV7YXJ2</accession>
<evidence type="ECO:0000313" key="8">
    <source>
        <dbReference type="EMBL" id="KAJ3433507.1"/>
    </source>
</evidence>
<feature type="compositionally biased region" description="Basic and acidic residues" evidence="5">
    <location>
        <begin position="588"/>
        <end position="614"/>
    </location>
</feature>
<evidence type="ECO:0000256" key="6">
    <source>
        <dbReference type="SAM" id="Phobius"/>
    </source>
</evidence>
<feature type="compositionally biased region" description="Low complexity" evidence="5">
    <location>
        <begin position="643"/>
        <end position="655"/>
    </location>
</feature>
<keyword evidence="4 6" id="KW-0472">Membrane</keyword>
<dbReference type="GO" id="GO:0016020">
    <property type="term" value="C:membrane"/>
    <property type="evidence" value="ECO:0007669"/>
    <property type="project" value="UniProtKB-SubCell"/>
</dbReference>
<evidence type="ECO:0000256" key="2">
    <source>
        <dbReference type="ARBA" id="ARBA00022692"/>
    </source>
</evidence>
<dbReference type="InterPro" id="IPR040416">
    <property type="entry name" value="TMEM181"/>
</dbReference>
<keyword evidence="3 6" id="KW-1133">Transmembrane helix</keyword>
<evidence type="ECO:0000256" key="4">
    <source>
        <dbReference type="ARBA" id="ARBA00023136"/>
    </source>
</evidence>
<feature type="transmembrane region" description="Helical" evidence="6">
    <location>
        <begin position="352"/>
        <end position="374"/>
    </location>
</feature>
<sequence length="683" mass="79205">MNKKVTDPKNKNLNGINNEVAFKHQPSIISLSKKSLTKVSFSLIGVLILGITLCFGHPNFSDSITTMDKFNSSSSENVFYVTELKRNNLYLDVDLQFDNQNLFGVIVDSNFSITIYGSNKKDKTLHQEWSQFENYSLQKTIKSNPQSESTAVTIISLPFIHYRNYKIVLISDFNSDFGPNLFESASLTFTYATTSRMNFELSVRGSLNCLFALCLFLFTKKLRGIGFSVFSTQQKIISYFLILLVLMNNPIFAFKFIFDNYAFRFIDNLFFSLLFFGFWLWLLFLIDFFLIEIRGHETKKVFIFKRLLPKIIPLLFLVSSLLIHGYYISNYRSVDRYMEGIDTIRTYRINKYILQSSFFVCFFYFLLQFLEIMFNLNKIQRIKKIILIYLAYSLLPVLLSVFLIIFTCYPSKPAVASSIVLKYLIFDLYFLVIAFLWFPVVTKIEGLDDIDGIEESQNIENISQNTSYSSMDSEGDNLERKKNQKLKYKELNQENRQMLNKQKGEGRGEGGGKSGSGNWGREIYPEDEKEDDDSIFNECDLSPNPFESSGEENDLNGTTGYLEKQSNLEKKIKKKIKIKTSSSYHSLTDSEKKPDQNHHKINSERSEEILDFSSDDKISNYDSSFHELSENNLGNMPITRYENSNNTSDSVSSNKKNLEKYYKTDDLENKFYPKSNEELSQEF</sequence>
<protein>
    <submittedName>
        <fullName evidence="8">Transmembrane protein</fullName>
    </submittedName>
</protein>
<feature type="transmembrane region" description="Helical" evidence="6">
    <location>
        <begin position="239"/>
        <end position="258"/>
    </location>
</feature>
<feature type="compositionally biased region" description="Basic and acidic residues" evidence="5">
    <location>
        <begin position="656"/>
        <end position="677"/>
    </location>
</feature>
<dbReference type="EMBL" id="JANTQA010000047">
    <property type="protein sequence ID" value="KAJ3433507.1"/>
    <property type="molecule type" value="Genomic_DNA"/>
</dbReference>
<reference evidence="8" key="1">
    <citation type="submission" date="2022-08" db="EMBL/GenBank/DDBJ databases">
        <title>Novel sulphate-reducing endosymbionts in the free-living metamonad Anaeramoeba.</title>
        <authorList>
            <person name="Jerlstrom-Hultqvist J."/>
            <person name="Cepicka I."/>
            <person name="Gallot-Lavallee L."/>
            <person name="Salas-Leiva D."/>
            <person name="Curtis B.A."/>
            <person name="Zahonova K."/>
            <person name="Pipaliya S."/>
            <person name="Dacks J."/>
            <person name="Roger A.J."/>
        </authorList>
    </citation>
    <scope>NUCLEOTIDE SEQUENCE</scope>
    <source>
        <strain evidence="8">Busselton2</strain>
    </source>
</reference>
<evidence type="ECO:0000256" key="1">
    <source>
        <dbReference type="ARBA" id="ARBA00004141"/>
    </source>
</evidence>
<dbReference type="GO" id="GO:0015643">
    <property type="term" value="F:toxic substance binding"/>
    <property type="evidence" value="ECO:0007669"/>
    <property type="project" value="InterPro"/>
</dbReference>
<feature type="transmembrane region" description="Helical" evidence="6">
    <location>
        <begin position="386"/>
        <end position="407"/>
    </location>
</feature>